<dbReference type="Gene3D" id="3.40.50.150">
    <property type="entry name" value="Vaccinia Virus protein VP39"/>
    <property type="match status" value="1"/>
</dbReference>
<dbReference type="Pfam" id="PF01795">
    <property type="entry name" value="Methyltransf_5"/>
    <property type="match status" value="1"/>
</dbReference>
<dbReference type="PANTHER" id="PTHR11265:SF0">
    <property type="entry name" value="12S RRNA N4-METHYLCYTIDINE METHYLTRANSFERASE"/>
    <property type="match status" value="1"/>
</dbReference>
<dbReference type="GO" id="GO:0070475">
    <property type="term" value="P:rRNA base methylation"/>
    <property type="evidence" value="ECO:0007669"/>
    <property type="project" value="UniProtKB-UniRule"/>
</dbReference>
<dbReference type="GO" id="GO:0005737">
    <property type="term" value="C:cytoplasm"/>
    <property type="evidence" value="ECO:0007669"/>
    <property type="project" value="UniProtKB-SubCell"/>
</dbReference>
<evidence type="ECO:0000256" key="4">
    <source>
        <dbReference type="ARBA" id="ARBA00022679"/>
    </source>
</evidence>
<evidence type="ECO:0000256" key="3">
    <source>
        <dbReference type="ARBA" id="ARBA00022603"/>
    </source>
</evidence>
<dbReference type="CDD" id="cd02440">
    <property type="entry name" value="AdoMet_MTases"/>
    <property type="match status" value="1"/>
</dbReference>
<comment type="function">
    <text evidence="6">Specifically methylates the N4 position of cytidine in position 1402 (C1402) of 16S rRNA.</text>
</comment>
<dbReference type="EMBL" id="ABOX02000017">
    <property type="protein sequence ID" value="EEF60435.1"/>
    <property type="molecule type" value="Genomic_DNA"/>
</dbReference>
<keyword evidence="6" id="KW-0963">Cytoplasm</keyword>
<dbReference type="PIRSF" id="PIRSF004486">
    <property type="entry name" value="MraW"/>
    <property type="match status" value="1"/>
</dbReference>
<evidence type="ECO:0000313" key="8">
    <source>
        <dbReference type="EMBL" id="EEF60435.1"/>
    </source>
</evidence>
<dbReference type="Proteomes" id="UP000003688">
    <property type="component" value="Unassembled WGS sequence"/>
</dbReference>
<organism evidence="8 9">
    <name type="scientific">Pedosphaera parvula (strain Ellin514)</name>
    <dbReference type="NCBI Taxonomy" id="320771"/>
    <lineage>
        <taxon>Bacteria</taxon>
        <taxon>Pseudomonadati</taxon>
        <taxon>Verrucomicrobiota</taxon>
        <taxon>Pedosphaerae</taxon>
        <taxon>Pedosphaerales</taxon>
        <taxon>Pedosphaeraceae</taxon>
        <taxon>Pedosphaera</taxon>
    </lineage>
</organism>
<feature type="binding site" evidence="6">
    <location>
        <position position="45"/>
    </location>
    <ligand>
        <name>S-adenosyl-L-methionine</name>
        <dbReference type="ChEBI" id="CHEBI:59789"/>
    </ligand>
</feature>
<dbReference type="STRING" id="320771.Cflav_PD3405"/>
<comment type="subcellular location">
    <subcellularLocation>
        <location evidence="6">Cytoplasm</location>
    </subcellularLocation>
</comment>
<feature type="binding site" evidence="6">
    <location>
        <position position="90"/>
    </location>
    <ligand>
        <name>S-adenosyl-L-methionine</name>
        <dbReference type="ChEBI" id="CHEBI:59789"/>
    </ligand>
</feature>
<dbReference type="HAMAP" id="MF_01007">
    <property type="entry name" value="16SrRNA_methyltr_H"/>
    <property type="match status" value="1"/>
</dbReference>
<reference evidence="8 9" key="1">
    <citation type="journal article" date="2011" name="J. Bacteriol.">
        <title>Genome sequence of 'Pedosphaera parvula' Ellin514, an aerobic Verrucomicrobial isolate from pasture soil.</title>
        <authorList>
            <person name="Kant R."/>
            <person name="van Passel M.W."/>
            <person name="Sangwan P."/>
            <person name="Palva A."/>
            <person name="Lucas S."/>
            <person name="Copeland A."/>
            <person name="Lapidus A."/>
            <person name="Glavina Del Rio T."/>
            <person name="Dalin E."/>
            <person name="Tice H."/>
            <person name="Bruce D."/>
            <person name="Goodwin L."/>
            <person name="Pitluck S."/>
            <person name="Chertkov O."/>
            <person name="Larimer F.W."/>
            <person name="Land M.L."/>
            <person name="Hauser L."/>
            <person name="Brettin T.S."/>
            <person name="Detter J.C."/>
            <person name="Han S."/>
            <person name="de Vos W.M."/>
            <person name="Janssen P.H."/>
            <person name="Smidt H."/>
        </authorList>
    </citation>
    <scope>NUCLEOTIDE SEQUENCE [LARGE SCALE GENOMIC DNA]</scope>
    <source>
        <strain evidence="8 9">Ellin514</strain>
    </source>
</reference>
<keyword evidence="4 6" id="KW-0808">Transferase</keyword>
<comment type="caution">
    <text evidence="8">The sequence shown here is derived from an EMBL/GenBank/DDBJ whole genome shotgun (WGS) entry which is preliminary data.</text>
</comment>
<evidence type="ECO:0000256" key="5">
    <source>
        <dbReference type="ARBA" id="ARBA00022691"/>
    </source>
</evidence>
<accession>B9XIH4</accession>
<dbReference type="SUPFAM" id="SSF81799">
    <property type="entry name" value="Putative methyltransferase TM0872, insert domain"/>
    <property type="match status" value="1"/>
</dbReference>
<keyword evidence="5 6" id="KW-0949">S-adenosyl-L-methionine</keyword>
<dbReference type="InterPro" id="IPR002903">
    <property type="entry name" value="RsmH"/>
</dbReference>
<gene>
    <name evidence="6" type="primary">rsmH</name>
    <name evidence="8" type="ORF">Cflav_PD3405</name>
</gene>
<dbReference type="InterPro" id="IPR029063">
    <property type="entry name" value="SAM-dependent_MTases_sf"/>
</dbReference>
<dbReference type="EC" id="2.1.1.199" evidence="6"/>
<name>B9XIH4_PEDPL</name>
<evidence type="ECO:0000256" key="6">
    <source>
        <dbReference type="HAMAP-Rule" id="MF_01007"/>
    </source>
</evidence>
<dbReference type="GO" id="GO:0071424">
    <property type="term" value="F:rRNA (cytosine-N4-)-methyltransferase activity"/>
    <property type="evidence" value="ECO:0007669"/>
    <property type="project" value="UniProtKB-UniRule"/>
</dbReference>
<dbReference type="InterPro" id="IPR023397">
    <property type="entry name" value="SAM-dep_MeTrfase_MraW_recog"/>
</dbReference>
<evidence type="ECO:0000313" key="9">
    <source>
        <dbReference type="Proteomes" id="UP000003688"/>
    </source>
</evidence>
<protein>
    <recommendedName>
        <fullName evidence="6">Ribosomal RNA small subunit methyltransferase H</fullName>
        <ecNumber evidence="6">2.1.1.199</ecNumber>
    </recommendedName>
    <alternativeName>
        <fullName evidence="6">16S rRNA m(4)C1402 methyltransferase</fullName>
    </alternativeName>
    <alternativeName>
        <fullName evidence="6">rRNA (cytosine-N(4)-)-methyltransferase RsmH</fullName>
    </alternativeName>
</protein>
<dbReference type="AlphaFoldDB" id="B9XIH4"/>
<feature type="binding site" evidence="6">
    <location>
        <begin position="25"/>
        <end position="27"/>
    </location>
    <ligand>
        <name>S-adenosyl-L-methionine</name>
        <dbReference type="ChEBI" id="CHEBI:59789"/>
    </ligand>
</feature>
<dbReference type="OrthoDB" id="9806637at2"/>
<evidence type="ECO:0000256" key="1">
    <source>
        <dbReference type="ARBA" id="ARBA00010396"/>
    </source>
</evidence>
<dbReference type="PANTHER" id="PTHR11265">
    <property type="entry name" value="S-ADENOSYL-METHYLTRANSFERASE MRAW"/>
    <property type="match status" value="1"/>
</dbReference>
<dbReference type="SUPFAM" id="SSF53335">
    <property type="entry name" value="S-adenosyl-L-methionine-dependent methyltransferases"/>
    <property type="match status" value="1"/>
</dbReference>
<proteinExistence type="inferred from homology"/>
<feature type="binding site" evidence="6">
    <location>
        <position position="97"/>
    </location>
    <ligand>
        <name>S-adenosyl-L-methionine</name>
        <dbReference type="ChEBI" id="CHEBI:59789"/>
    </ligand>
</feature>
<keyword evidence="9" id="KW-1185">Reference proteome</keyword>
<dbReference type="Gene3D" id="1.10.150.170">
    <property type="entry name" value="Putative methyltransferase TM0872, insert domain"/>
    <property type="match status" value="1"/>
</dbReference>
<feature type="region of interest" description="Disordered" evidence="7">
    <location>
        <begin position="278"/>
        <end position="300"/>
    </location>
</feature>
<dbReference type="NCBIfam" id="TIGR00006">
    <property type="entry name" value="16S rRNA (cytosine(1402)-N(4))-methyltransferase RsmH"/>
    <property type="match status" value="1"/>
</dbReference>
<sequence length="300" mass="33241">MLAEVLAALKVKSGGKYADGTLGGAGHATAILAASSPNGWLFGCDRDGVAVEAAQARLAEFAGRFEISRGNYAELFETLEPESFDGVLLDLGVSSPQLDVAERGFSFQQEGPLDMRMDKRQQLTAADLLNHASAEELAEIFWKLGDEPQSRRFARAIEHDRQQRPFETTGQLAGLIERLAPRHGKKAHPATRVFQALRMAVNDELGSLERGLTGAVRILKPGGRLAVITFHSLEDRKVKEFGRQKSRDYTFEGEVDVPELRKPRTPELKWVQRKAVLPGEAEQKENPRSRSAQLRIMEKI</sequence>
<keyword evidence="2 6" id="KW-0698">rRNA processing</keyword>
<feature type="binding site" evidence="6">
    <location>
        <position position="72"/>
    </location>
    <ligand>
        <name>S-adenosyl-L-methionine</name>
        <dbReference type="ChEBI" id="CHEBI:59789"/>
    </ligand>
</feature>
<dbReference type="FunFam" id="1.10.150.170:FF:000003">
    <property type="entry name" value="Ribosomal RNA small subunit methyltransferase H"/>
    <property type="match status" value="1"/>
</dbReference>
<evidence type="ECO:0000256" key="2">
    <source>
        <dbReference type="ARBA" id="ARBA00022552"/>
    </source>
</evidence>
<comment type="catalytic activity">
    <reaction evidence="6">
        <text>cytidine(1402) in 16S rRNA + S-adenosyl-L-methionine = N(4)-methylcytidine(1402) in 16S rRNA + S-adenosyl-L-homocysteine + H(+)</text>
        <dbReference type="Rhea" id="RHEA:42928"/>
        <dbReference type="Rhea" id="RHEA-COMP:10286"/>
        <dbReference type="Rhea" id="RHEA-COMP:10287"/>
        <dbReference type="ChEBI" id="CHEBI:15378"/>
        <dbReference type="ChEBI" id="CHEBI:57856"/>
        <dbReference type="ChEBI" id="CHEBI:59789"/>
        <dbReference type="ChEBI" id="CHEBI:74506"/>
        <dbReference type="ChEBI" id="CHEBI:82748"/>
        <dbReference type="EC" id="2.1.1.199"/>
    </reaction>
</comment>
<keyword evidence="3 6" id="KW-0489">Methyltransferase</keyword>
<evidence type="ECO:0000256" key="7">
    <source>
        <dbReference type="SAM" id="MobiDB-lite"/>
    </source>
</evidence>
<comment type="similarity">
    <text evidence="1 6">Belongs to the methyltransferase superfamily. RsmH family.</text>
</comment>